<dbReference type="Proteomes" id="UP001607302">
    <property type="component" value="Unassembled WGS sequence"/>
</dbReference>
<evidence type="ECO:0000256" key="2">
    <source>
        <dbReference type="SAM" id="MobiDB-lite"/>
    </source>
</evidence>
<reference evidence="4 5" key="1">
    <citation type="journal article" date="2024" name="Ann. Entomol. Soc. Am.">
        <title>Genomic analyses of the southern and eastern yellowjacket wasps (Hymenoptera: Vespidae) reveal evolutionary signatures of social life.</title>
        <authorList>
            <person name="Catto M.A."/>
            <person name="Caine P.B."/>
            <person name="Orr S.E."/>
            <person name="Hunt B.G."/>
            <person name="Goodisman M.A.D."/>
        </authorList>
    </citation>
    <scope>NUCLEOTIDE SEQUENCE [LARGE SCALE GENOMIC DNA]</scope>
    <source>
        <strain evidence="4">233</strain>
        <tissue evidence="4">Head and thorax</tissue>
    </source>
</reference>
<organism evidence="4 5">
    <name type="scientific">Vespula squamosa</name>
    <name type="common">Southern yellow jacket</name>
    <name type="synonym">Wasp</name>
    <dbReference type="NCBI Taxonomy" id="30214"/>
    <lineage>
        <taxon>Eukaryota</taxon>
        <taxon>Metazoa</taxon>
        <taxon>Ecdysozoa</taxon>
        <taxon>Arthropoda</taxon>
        <taxon>Hexapoda</taxon>
        <taxon>Insecta</taxon>
        <taxon>Pterygota</taxon>
        <taxon>Neoptera</taxon>
        <taxon>Endopterygota</taxon>
        <taxon>Hymenoptera</taxon>
        <taxon>Apocrita</taxon>
        <taxon>Aculeata</taxon>
        <taxon>Vespoidea</taxon>
        <taxon>Vespidae</taxon>
        <taxon>Vespinae</taxon>
        <taxon>Vespula</taxon>
    </lineage>
</organism>
<gene>
    <name evidence="4" type="ORF">V1478_004872</name>
</gene>
<evidence type="ECO:0000256" key="1">
    <source>
        <dbReference type="PROSITE-ProRule" id="PRU00042"/>
    </source>
</evidence>
<dbReference type="SUPFAM" id="SSF57667">
    <property type="entry name" value="beta-beta-alpha zinc fingers"/>
    <property type="match status" value="1"/>
</dbReference>
<dbReference type="PROSITE" id="PS00028">
    <property type="entry name" value="ZINC_FINGER_C2H2_1"/>
    <property type="match status" value="2"/>
</dbReference>
<accession>A0ABD2BF07</accession>
<proteinExistence type="predicted"/>
<dbReference type="InterPro" id="IPR009218">
    <property type="entry name" value="HD_phosphohydro"/>
</dbReference>
<feature type="domain" description="C2H2-type" evidence="3">
    <location>
        <begin position="665"/>
        <end position="692"/>
    </location>
</feature>
<keyword evidence="1" id="KW-0862">Zinc</keyword>
<dbReference type="AlphaFoldDB" id="A0ABD2BF07"/>
<dbReference type="GO" id="GO:0008270">
    <property type="term" value="F:zinc ion binding"/>
    <property type="evidence" value="ECO:0007669"/>
    <property type="project" value="UniProtKB-KW"/>
</dbReference>
<keyword evidence="1" id="KW-0863">Zinc-finger</keyword>
<keyword evidence="5" id="KW-1185">Reference proteome</keyword>
<dbReference type="SMART" id="SM00355">
    <property type="entry name" value="ZnF_C2H2"/>
    <property type="match status" value="3"/>
</dbReference>
<dbReference type="PROSITE" id="PS50157">
    <property type="entry name" value="ZINC_FINGER_C2H2_2"/>
    <property type="match status" value="3"/>
</dbReference>
<feature type="domain" description="C2H2-type" evidence="3">
    <location>
        <begin position="589"/>
        <end position="617"/>
    </location>
</feature>
<dbReference type="PANTHER" id="PTHR21174">
    <property type="match status" value="1"/>
</dbReference>
<sequence length="909" mass="104266">MEDVNIYKKITPEELINTSCSENYGNDTKFVILNKCATVEDNMVVGQVIEINEDMDLNERVPEDCNYHLKNIPTSVEENIDMCNKEITDCAETSSIISSTRSKIKKGLSKINDKQSSMLSNVMKEEPTIDYSSNTDDESQGDDETIATFVTAAGQQLALYAVEDSEDIFAVSLYDESGEPPTNFQFLMKVDVERLIGEGAVRTVKKPSQIKKHLLTMQSSMLFSKECLLNHEAENDIGKNIVQDNYQIKEHHSSWIRNSCLSKEINAKLDVPIDMDTKSEDSNVTYVMMDNCAVKLGDSSVDENVENNQEVLEQSTVQYILFEDNDSDSELTFDEIQTTLQNMKYERQNLSRKSYKKTIKVEDESSRLGMSCSKTIISNGTESDTDRLNTSKESVECSQSKVIHTECKTKRSRKQQLTSVNREDSEIIIQPASLLTENDKSIKTRGKKRKITSQSEYRRKRNNSKSLMRMKRREIEIINIDLDEEESMSPIKKNIVEITIDENKDKYSSDKENDVIMVRDSEDEAKENVSKLTGTLLQCEFCSRRFRQKRALDTHSRVCSKSSSDVIKLDPQKLNHVNNVGKKKDIKLYACKICQEKFEVVVALARHVRLEHSQRKKRISSKSSDEPDSEESYSMDITKESVRIHKRTKSKKDQSMSYSWETKKLCCKDCGRWFSSAALLSAHYIQHDTKRSGTMALFEDSWKEATEALDNDACNMWLDKLKEAYSEEKRTYHNLDMLCEKLNHYHEIKTNLKNPQALLLALFFQNFEYDPKVIDEEIKNLEHFNAFAEEAGITIDSELREETCALLKVVATHSTEAHKVGGAFGCEDAHYFLDLDMAVLGSLPENYAEYRGKIRGEYAFLSEPMYTALRLKVLQNFVQIPNIFATKEFREKFEAQARENIQAEIELLS</sequence>
<feature type="region of interest" description="Disordered" evidence="2">
    <location>
        <begin position="614"/>
        <end position="634"/>
    </location>
</feature>
<dbReference type="PANTHER" id="PTHR21174:SF0">
    <property type="entry name" value="HD PHOSPHOHYDROLASE FAMILY PROTEIN-RELATED"/>
    <property type="match status" value="1"/>
</dbReference>
<name>A0ABD2BF07_VESSQ</name>
<comment type="caution">
    <text evidence="4">The sequence shown here is derived from an EMBL/GenBank/DDBJ whole genome shotgun (WGS) entry which is preliminary data.</text>
</comment>
<protein>
    <submittedName>
        <fullName evidence="4">Zinc finger protein 652-like</fullName>
    </submittedName>
</protein>
<evidence type="ECO:0000259" key="3">
    <source>
        <dbReference type="PROSITE" id="PS50157"/>
    </source>
</evidence>
<dbReference type="InterPro" id="IPR036236">
    <property type="entry name" value="Znf_C2H2_sf"/>
</dbReference>
<feature type="region of interest" description="Disordered" evidence="2">
    <location>
        <begin position="438"/>
        <end position="463"/>
    </location>
</feature>
<dbReference type="Gene3D" id="3.30.160.60">
    <property type="entry name" value="Classic Zinc Finger"/>
    <property type="match status" value="1"/>
</dbReference>
<keyword evidence="1" id="KW-0479">Metal-binding</keyword>
<dbReference type="InterPro" id="IPR013087">
    <property type="entry name" value="Znf_C2H2_type"/>
</dbReference>
<evidence type="ECO:0000313" key="5">
    <source>
        <dbReference type="Proteomes" id="UP001607302"/>
    </source>
</evidence>
<feature type="domain" description="C2H2-type" evidence="3">
    <location>
        <begin position="537"/>
        <end position="564"/>
    </location>
</feature>
<evidence type="ECO:0000313" key="4">
    <source>
        <dbReference type="EMBL" id="KAL2731327.1"/>
    </source>
</evidence>
<dbReference type="EMBL" id="JAUDFV010000105">
    <property type="protein sequence ID" value="KAL2731327.1"/>
    <property type="molecule type" value="Genomic_DNA"/>
</dbReference>